<reference evidence="5 6" key="2">
    <citation type="journal article" date="2017" name="Front. Plant Sci.">
        <title>Gene Classification and Mining of Molecular Markers Useful in Red Clover (Trifolium pratense) Breeding.</title>
        <authorList>
            <person name="Istvanek J."/>
            <person name="Dluhosova J."/>
            <person name="Dluhos P."/>
            <person name="Patkova L."/>
            <person name="Nedelnik J."/>
            <person name="Repkova J."/>
        </authorList>
    </citation>
    <scope>NUCLEOTIDE SEQUENCE [LARGE SCALE GENOMIC DNA]</scope>
    <source>
        <strain evidence="6">cv. Tatra</strain>
        <tissue evidence="5">Young leaves</tissue>
    </source>
</reference>
<dbReference type="PANTHER" id="PTHR22999:SF23">
    <property type="entry name" value="SORTING NEXIN-16"/>
    <property type="match status" value="1"/>
</dbReference>
<dbReference type="STRING" id="57577.A0A2K3LBV9"/>
<gene>
    <name evidence="5" type="ORF">L195_g031965</name>
</gene>
<evidence type="ECO:0000313" key="6">
    <source>
        <dbReference type="Proteomes" id="UP000236291"/>
    </source>
</evidence>
<reference evidence="5 6" key="1">
    <citation type="journal article" date="2014" name="Am. J. Bot.">
        <title>Genome assembly and annotation for red clover (Trifolium pratense; Fabaceae).</title>
        <authorList>
            <person name="Istvanek J."/>
            <person name="Jaros M."/>
            <person name="Krenek A."/>
            <person name="Repkova J."/>
        </authorList>
    </citation>
    <scope>NUCLEOTIDE SEQUENCE [LARGE SCALE GENOMIC DNA]</scope>
    <source>
        <strain evidence="6">cv. Tatra</strain>
        <tissue evidence="5">Young leaves</tissue>
    </source>
</reference>
<dbReference type="ExpressionAtlas" id="A0A2K3LBV9">
    <property type="expression patterns" value="baseline"/>
</dbReference>
<dbReference type="Pfam" id="PF08628">
    <property type="entry name" value="Nexin_C"/>
    <property type="match status" value="1"/>
</dbReference>
<name>A0A2K3LBV9_TRIPR</name>
<evidence type="ECO:0000256" key="2">
    <source>
        <dbReference type="ARBA" id="ARBA00022490"/>
    </source>
</evidence>
<accession>A0A2K3LBV9</accession>
<dbReference type="InterPro" id="IPR051837">
    <property type="entry name" value="SortingNexin/PXDomain-PKLike"/>
</dbReference>
<dbReference type="GO" id="GO:0005737">
    <property type="term" value="C:cytoplasm"/>
    <property type="evidence" value="ECO:0007669"/>
    <property type="project" value="UniProtKB-SubCell"/>
</dbReference>
<protein>
    <submittedName>
        <fullName evidence="5">Phox domain-containing protein</fullName>
    </submittedName>
</protein>
<evidence type="ECO:0000313" key="5">
    <source>
        <dbReference type="EMBL" id="PNX76020.1"/>
    </source>
</evidence>
<evidence type="ECO:0000256" key="3">
    <source>
        <dbReference type="SAM" id="MobiDB-lite"/>
    </source>
</evidence>
<keyword evidence="2" id="KW-0963">Cytoplasm</keyword>
<organism evidence="5 6">
    <name type="scientific">Trifolium pratense</name>
    <name type="common">Red clover</name>
    <dbReference type="NCBI Taxonomy" id="57577"/>
    <lineage>
        <taxon>Eukaryota</taxon>
        <taxon>Viridiplantae</taxon>
        <taxon>Streptophyta</taxon>
        <taxon>Embryophyta</taxon>
        <taxon>Tracheophyta</taxon>
        <taxon>Spermatophyta</taxon>
        <taxon>Magnoliopsida</taxon>
        <taxon>eudicotyledons</taxon>
        <taxon>Gunneridae</taxon>
        <taxon>Pentapetalae</taxon>
        <taxon>rosids</taxon>
        <taxon>fabids</taxon>
        <taxon>Fabales</taxon>
        <taxon>Fabaceae</taxon>
        <taxon>Papilionoideae</taxon>
        <taxon>50 kb inversion clade</taxon>
        <taxon>NPAAA clade</taxon>
        <taxon>Hologalegina</taxon>
        <taxon>IRL clade</taxon>
        <taxon>Trifolieae</taxon>
        <taxon>Trifolium</taxon>
    </lineage>
</organism>
<dbReference type="AlphaFoldDB" id="A0A2K3LBV9"/>
<feature type="compositionally biased region" description="Polar residues" evidence="3">
    <location>
        <begin position="1"/>
        <end position="15"/>
    </location>
</feature>
<feature type="region of interest" description="Disordered" evidence="3">
    <location>
        <begin position="1"/>
        <end position="34"/>
    </location>
</feature>
<comment type="caution">
    <text evidence="5">The sequence shown here is derived from an EMBL/GenBank/DDBJ whole genome shotgun (WGS) entry which is preliminary data.</text>
</comment>
<dbReference type="EMBL" id="ASHM01029986">
    <property type="protein sequence ID" value="PNX76020.1"/>
    <property type="molecule type" value="Genomic_DNA"/>
</dbReference>
<comment type="subcellular location">
    <subcellularLocation>
        <location evidence="1">Cytoplasm</location>
    </subcellularLocation>
</comment>
<proteinExistence type="predicted"/>
<evidence type="ECO:0000259" key="4">
    <source>
        <dbReference type="Pfam" id="PF08628"/>
    </source>
</evidence>
<sequence>MRNSSSDQNPSQTISGSGGRNIAKHESGSFEEQLEAARRESDIKKLLFDGAPTTLVSLIGHNQYRRCARDIYYFSQQLAYAILELLLVSIFPEMRNVVLSVHENVNVHHAS</sequence>
<dbReference type="Proteomes" id="UP000236291">
    <property type="component" value="Unassembled WGS sequence"/>
</dbReference>
<dbReference type="PANTHER" id="PTHR22999">
    <property type="entry name" value="PX SERINE/THREONINE KINASE PXK"/>
    <property type="match status" value="1"/>
</dbReference>
<dbReference type="InterPro" id="IPR013937">
    <property type="entry name" value="Sorting_nexin_C"/>
</dbReference>
<evidence type="ECO:0000256" key="1">
    <source>
        <dbReference type="ARBA" id="ARBA00004496"/>
    </source>
</evidence>
<feature type="domain" description="Sorting nexin C-terminal" evidence="4">
    <location>
        <begin position="24"/>
        <end position="77"/>
    </location>
</feature>